<dbReference type="VEuPathDB" id="FungiDB:BCV72DRAFT_241416"/>
<feature type="region of interest" description="Disordered" evidence="1">
    <location>
        <begin position="207"/>
        <end position="233"/>
    </location>
</feature>
<dbReference type="AlphaFoldDB" id="A0A1X0SEY6"/>
<evidence type="ECO:0000313" key="3">
    <source>
        <dbReference type="Proteomes" id="UP000242381"/>
    </source>
</evidence>
<dbReference type="Proteomes" id="UP000242381">
    <property type="component" value="Unassembled WGS sequence"/>
</dbReference>
<evidence type="ECO:0000256" key="1">
    <source>
        <dbReference type="SAM" id="MobiDB-lite"/>
    </source>
</evidence>
<name>A0A1X0SEY6_RHIZD</name>
<accession>A0A1X0SEY6</accession>
<organism evidence="2 3">
    <name type="scientific">Rhizopus microsporus</name>
    <dbReference type="NCBI Taxonomy" id="58291"/>
    <lineage>
        <taxon>Eukaryota</taxon>
        <taxon>Fungi</taxon>
        <taxon>Fungi incertae sedis</taxon>
        <taxon>Mucoromycota</taxon>
        <taxon>Mucoromycotina</taxon>
        <taxon>Mucoromycetes</taxon>
        <taxon>Mucorales</taxon>
        <taxon>Mucorineae</taxon>
        <taxon>Rhizopodaceae</taxon>
        <taxon>Rhizopus</taxon>
    </lineage>
</organism>
<proteinExistence type="predicted"/>
<evidence type="ECO:0000313" key="2">
    <source>
        <dbReference type="EMBL" id="ORE22895.1"/>
    </source>
</evidence>
<protein>
    <submittedName>
        <fullName evidence="2">Uncharacterized protein</fullName>
    </submittedName>
</protein>
<gene>
    <name evidence="2" type="ORF">BCV71DRAFT_259793</name>
</gene>
<dbReference type="EMBL" id="KV921262">
    <property type="protein sequence ID" value="ORE22895.1"/>
    <property type="molecule type" value="Genomic_DNA"/>
</dbReference>
<sequence length="233" mass="26945">MELILLSCNCQNRLIYNFLVTIVLQHYKVDTLKDVPRRWRMISEANSGERVTSVTMIPIQVKKPEPWMKYVTLLKSVFKACYGNSNKMKKIMNSVEDVLSKAPEMNNNPDYAVTHSHHPDIMSTKAKDIKAPGRPRKVKRFTTLKKDFSKAKFHALYSLYDARSKYSGDRFFYTPECAQVVADAYYVPLFVYTAIPATWKQDKMFPDPVERNNRSLPGPAEDAFLIESDEDEE</sequence>
<reference evidence="2 3" key="1">
    <citation type="journal article" date="2016" name="Proc. Natl. Acad. Sci. U.S.A.">
        <title>Lipid metabolic changes in an early divergent fungus govern the establishment of a mutualistic symbiosis with endobacteria.</title>
        <authorList>
            <person name="Lastovetsky O.A."/>
            <person name="Gaspar M.L."/>
            <person name="Mondo S.J."/>
            <person name="LaButti K.M."/>
            <person name="Sandor L."/>
            <person name="Grigoriev I.V."/>
            <person name="Henry S.A."/>
            <person name="Pawlowska T.E."/>
        </authorList>
    </citation>
    <scope>NUCLEOTIDE SEQUENCE [LARGE SCALE GENOMIC DNA]</scope>
    <source>
        <strain evidence="2 3">ATCC 11559</strain>
    </source>
</reference>